<keyword evidence="1" id="KW-0238">DNA-binding</keyword>
<dbReference type="PROSITE" id="PS50943">
    <property type="entry name" value="HTH_CROC1"/>
    <property type="match status" value="1"/>
</dbReference>
<name>A0A3B0A8H5_9ACTN</name>
<dbReference type="Pfam" id="PF01381">
    <property type="entry name" value="HTH_3"/>
    <property type="match status" value="1"/>
</dbReference>
<dbReference type="InterPro" id="IPR001387">
    <property type="entry name" value="Cro/C1-type_HTH"/>
</dbReference>
<dbReference type="CDD" id="cd00093">
    <property type="entry name" value="HTH_XRE"/>
    <property type="match status" value="1"/>
</dbReference>
<dbReference type="PANTHER" id="PTHR46797">
    <property type="entry name" value="HTH-TYPE TRANSCRIPTIONAL REGULATOR"/>
    <property type="match status" value="1"/>
</dbReference>
<feature type="domain" description="HTH cro/C1-type" evidence="2">
    <location>
        <begin position="21"/>
        <end position="75"/>
    </location>
</feature>
<accession>A0A3B0A8H5</accession>
<comment type="caution">
    <text evidence="3">The sequence shown here is derived from an EMBL/GenBank/DDBJ whole genome shotgun (WGS) entry which is preliminary data.</text>
</comment>
<feature type="non-terminal residue" evidence="3">
    <location>
        <position position="85"/>
    </location>
</feature>
<evidence type="ECO:0000313" key="4">
    <source>
        <dbReference type="Proteomes" id="UP000270343"/>
    </source>
</evidence>
<dbReference type="AlphaFoldDB" id="A0A3B0A8H5"/>
<reference evidence="3 4" key="1">
    <citation type="journal article" date="2015" name="Antonie Van Leeuwenhoek">
        <title>Streptomyces klenkii sp. nov., isolated from deep marine sediment.</title>
        <authorList>
            <person name="Veyisoglu A."/>
            <person name="Sahin N."/>
        </authorList>
    </citation>
    <scope>NUCLEOTIDE SEQUENCE [LARGE SCALE GENOMIC DNA]</scope>
    <source>
        <strain evidence="3 4">KCTC 29202</strain>
    </source>
</reference>
<protein>
    <submittedName>
        <fullName evidence="3">XRE family transcriptional regulator</fullName>
    </submittedName>
</protein>
<dbReference type="EMBL" id="RBAM01000054">
    <property type="protein sequence ID" value="RKN56951.1"/>
    <property type="molecule type" value="Genomic_DNA"/>
</dbReference>
<dbReference type="OrthoDB" id="3197212at2"/>
<organism evidence="3 4">
    <name type="scientific">Streptomyces klenkii</name>
    <dbReference type="NCBI Taxonomy" id="1420899"/>
    <lineage>
        <taxon>Bacteria</taxon>
        <taxon>Bacillati</taxon>
        <taxon>Actinomycetota</taxon>
        <taxon>Actinomycetes</taxon>
        <taxon>Kitasatosporales</taxon>
        <taxon>Streptomycetaceae</taxon>
        <taxon>Streptomyces</taxon>
    </lineage>
</organism>
<dbReference type="GO" id="GO:0005829">
    <property type="term" value="C:cytosol"/>
    <property type="evidence" value="ECO:0007669"/>
    <property type="project" value="TreeGrafter"/>
</dbReference>
<evidence type="ECO:0000256" key="1">
    <source>
        <dbReference type="ARBA" id="ARBA00023125"/>
    </source>
</evidence>
<dbReference type="SMART" id="SM00530">
    <property type="entry name" value="HTH_XRE"/>
    <property type="match status" value="1"/>
</dbReference>
<proteinExistence type="predicted"/>
<dbReference type="RefSeq" id="WP_147449868.1">
    <property type="nucleotide sequence ID" value="NZ_RBAM01000054.1"/>
</dbReference>
<dbReference type="Gene3D" id="1.10.260.40">
    <property type="entry name" value="lambda repressor-like DNA-binding domains"/>
    <property type="match status" value="1"/>
</dbReference>
<keyword evidence="4" id="KW-1185">Reference proteome</keyword>
<dbReference type="GO" id="GO:0003700">
    <property type="term" value="F:DNA-binding transcription factor activity"/>
    <property type="evidence" value="ECO:0007669"/>
    <property type="project" value="TreeGrafter"/>
</dbReference>
<evidence type="ECO:0000259" key="2">
    <source>
        <dbReference type="PROSITE" id="PS50943"/>
    </source>
</evidence>
<dbReference type="InterPro" id="IPR010982">
    <property type="entry name" value="Lambda_DNA-bd_dom_sf"/>
</dbReference>
<dbReference type="InterPro" id="IPR050807">
    <property type="entry name" value="TransReg_Diox_bact_type"/>
</dbReference>
<sequence length="85" mass="9211">MPRPLPAEEILRRRLEVGHLIRHARLAAKLSQEKLADRAGVDRKTISRAESGIAALKVDHLIAVAAALGISPRVLLPERPGPGRS</sequence>
<dbReference type="Proteomes" id="UP000270343">
    <property type="component" value="Unassembled WGS sequence"/>
</dbReference>
<evidence type="ECO:0000313" key="3">
    <source>
        <dbReference type="EMBL" id="RKN56951.1"/>
    </source>
</evidence>
<dbReference type="GO" id="GO:0003677">
    <property type="term" value="F:DNA binding"/>
    <property type="evidence" value="ECO:0007669"/>
    <property type="project" value="UniProtKB-KW"/>
</dbReference>
<dbReference type="SUPFAM" id="SSF47413">
    <property type="entry name" value="lambda repressor-like DNA-binding domains"/>
    <property type="match status" value="1"/>
</dbReference>
<gene>
    <name evidence="3" type="ORF">D7231_34495</name>
</gene>
<dbReference type="PANTHER" id="PTHR46797:SF1">
    <property type="entry name" value="METHYLPHOSPHONATE SYNTHASE"/>
    <property type="match status" value="1"/>
</dbReference>